<gene>
    <name evidence="1" type="ORF">LNP81_03230</name>
</gene>
<evidence type="ECO:0000313" key="1">
    <source>
        <dbReference type="EMBL" id="MCC9061995.1"/>
    </source>
</evidence>
<name>A0ABS8M917_9FLAO</name>
<reference evidence="1" key="1">
    <citation type="submission" date="2021-11" db="EMBL/GenBank/DDBJ databases">
        <title>Description of novel Flavobacterium species.</title>
        <authorList>
            <person name="Saticioglu I.B."/>
            <person name="Ay H."/>
            <person name="Altun S."/>
            <person name="Duman M."/>
        </authorList>
    </citation>
    <scope>NUCLEOTIDE SEQUENCE</scope>
    <source>
        <strain evidence="1">F-30</strain>
    </source>
</reference>
<protein>
    <submittedName>
        <fullName evidence="1">Uncharacterized protein</fullName>
    </submittedName>
</protein>
<dbReference type="EMBL" id="JAJJMM010000001">
    <property type="protein sequence ID" value="MCC9061995.1"/>
    <property type="molecule type" value="Genomic_DNA"/>
</dbReference>
<evidence type="ECO:0000313" key="2">
    <source>
        <dbReference type="Proteomes" id="UP001430679"/>
    </source>
</evidence>
<accession>A0ABS8M917</accession>
<organism evidence="1 2">
    <name type="scientific">Flavobacterium piscisymbiosum</name>
    <dbReference type="NCBI Taxonomy" id="2893753"/>
    <lineage>
        <taxon>Bacteria</taxon>
        <taxon>Pseudomonadati</taxon>
        <taxon>Bacteroidota</taxon>
        <taxon>Flavobacteriia</taxon>
        <taxon>Flavobacteriales</taxon>
        <taxon>Flavobacteriaceae</taxon>
        <taxon>Flavobacterium</taxon>
    </lineage>
</organism>
<proteinExistence type="predicted"/>
<dbReference type="RefSeq" id="WP_230033399.1">
    <property type="nucleotide sequence ID" value="NZ_JAJJMM010000001.1"/>
</dbReference>
<keyword evidence="2" id="KW-1185">Reference proteome</keyword>
<dbReference type="Proteomes" id="UP001430679">
    <property type="component" value="Unassembled WGS sequence"/>
</dbReference>
<sequence>MKKINFNIYGRYLTAKSAKVYAKGAIFFARKGARAQSFFRKLYENIIMKMIALAPIEV</sequence>
<comment type="caution">
    <text evidence="1">The sequence shown here is derived from an EMBL/GenBank/DDBJ whole genome shotgun (WGS) entry which is preliminary data.</text>
</comment>